<dbReference type="EMBL" id="GEZM01078047">
    <property type="protein sequence ID" value="JAV63041.1"/>
    <property type="molecule type" value="Transcribed_RNA"/>
</dbReference>
<dbReference type="InterPro" id="IPR009832">
    <property type="entry name" value="DUF1397"/>
</dbReference>
<protein>
    <recommendedName>
        <fullName evidence="3">DUF19 domain-containing protein</fullName>
    </recommendedName>
</protein>
<evidence type="ECO:0000313" key="2">
    <source>
        <dbReference type="EMBL" id="JAV63041.1"/>
    </source>
</evidence>
<accession>A0A1Y1KRJ9</accession>
<keyword evidence="1" id="KW-0732">Signal</keyword>
<dbReference type="Pfam" id="PF07165">
    <property type="entry name" value="DUF1397"/>
    <property type="match status" value="1"/>
</dbReference>
<sequence length="228" mass="25403">MNNLSTTLAMKYLVGLLLLLASARAVENHGNSFVKGIANAIEETCKRNGGEFSYDNLVKSVGEMSNFTNTRFSLQKIKDEVKRSRTTGDLNEVVGKYCDLRVALLERVHAMMDGFANCVEVDKRNVFTQIWKVTDGLVNFVCESDGERIVSFIVEDGFQCVNDKWVPMQKCGSAAVDKFSETWDACRGFTEVQQCVVKTMSNCSNSIPATILDELLNFLYISQCSNLA</sequence>
<feature type="chain" id="PRO_5012078672" description="DUF19 domain-containing protein" evidence="1">
    <location>
        <begin position="26"/>
        <end position="228"/>
    </location>
</feature>
<name>A0A1Y1KRJ9_PHOPY</name>
<evidence type="ECO:0000256" key="1">
    <source>
        <dbReference type="SAM" id="SignalP"/>
    </source>
</evidence>
<dbReference type="AlphaFoldDB" id="A0A1Y1KRJ9"/>
<feature type="signal peptide" evidence="1">
    <location>
        <begin position="1"/>
        <end position="25"/>
    </location>
</feature>
<dbReference type="PANTHER" id="PTHR20997:SF2">
    <property type="entry name" value="EG:BACR42I17.2 PROTEIN-RELATED"/>
    <property type="match status" value="1"/>
</dbReference>
<proteinExistence type="predicted"/>
<evidence type="ECO:0008006" key="3">
    <source>
        <dbReference type="Google" id="ProtNLM"/>
    </source>
</evidence>
<organism evidence="2">
    <name type="scientific">Photinus pyralis</name>
    <name type="common">Common eastern firefly</name>
    <name type="synonym">Lampyris pyralis</name>
    <dbReference type="NCBI Taxonomy" id="7054"/>
    <lineage>
        <taxon>Eukaryota</taxon>
        <taxon>Metazoa</taxon>
        <taxon>Ecdysozoa</taxon>
        <taxon>Arthropoda</taxon>
        <taxon>Hexapoda</taxon>
        <taxon>Insecta</taxon>
        <taxon>Pterygota</taxon>
        <taxon>Neoptera</taxon>
        <taxon>Endopterygota</taxon>
        <taxon>Coleoptera</taxon>
        <taxon>Polyphaga</taxon>
        <taxon>Elateriformia</taxon>
        <taxon>Elateroidea</taxon>
        <taxon>Lampyridae</taxon>
        <taxon>Lampyrinae</taxon>
        <taxon>Photinus</taxon>
    </lineage>
</organism>
<reference evidence="2" key="1">
    <citation type="journal article" date="2016" name="Sci. Rep.">
        <title>Molecular characterization of firefly nuptial gifts: a multi-omics approach sheds light on postcopulatory sexual selection.</title>
        <authorList>
            <person name="Al-Wathiqui N."/>
            <person name="Fallon T.R."/>
            <person name="South A."/>
            <person name="Weng J.K."/>
            <person name="Lewis S.M."/>
        </authorList>
    </citation>
    <scope>NUCLEOTIDE SEQUENCE</scope>
</reference>
<dbReference type="PANTHER" id="PTHR20997">
    <property type="entry name" value="EG:BACR42I17.2 PROTEIN-RELATED"/>
    <property type="match status" value="1"/>
</dbReference>